<comment type="caution">
    <text evidence="5">The sequence shown here is derived from an EMBL/GenBank/DDBJ whole genome shotgun (WGS) entry which is preliminary data.</text>
</comment>
<evidence type="ECO:0000256" key="1">
    <source>
        <dbReference type="ARBA" id="ARBA00009291"/>
    </source>
</evidence>
<reference evidence="5 6" key="1">
    <citation type="submission" date="2024-06" db="EMBL/GenBank/DDBJ databases">
        <authorList>
            <person name="Kraege A."/>
            <person name="Thomma B."/>
        </authorList>
    </citation>
    <scope>NUCLEOTIDE SEQUENCE [LARGE SCALE GENOMIC DNA]</scope>
</reference>
<proteinExistence type="inferred from homology"/>
<dbReference type="Proteomes" id="UP001497392">
    <property type="component" value="Unassembled WGS sequence"/>
</dbReference>
<protein>
    <submittedName>
        <fullName evidence="5">G5418 protein</fullName>
    </submittedName>
</protein>
<accession>A0ABP1FZL1</accession>
<dbReference type="Pfam" id="PF11559">
    <property type="entry name" value="ADIP"/>
    <property type="match status" value="1"/>
</dbReference>
<keyword evidence="6" id="KW-1185">Reference proteome</keyword>
<feature type="compositionally biased region" description="Polar residues" evidence="4">
    <location>
        <begin position="61"/>
        <end position="71"/>
    </location>
</feature>
<evidence type="ECO:0000313" key="6">
    <source>
        <dbReference type="Proteomes" id="UP001497392"/>
    </source>
</evidence>
<dbReference type="PANTHER" id="PTHR47057:SF1">
    <property type="entry name" value="AFADIN_ALPHA-ACTININ-BINDING PROTEIN"/>
    <property type="match status" value="1"/>
</dbReference>
<evidence type="ECO:0000256" key="4">
    <source>
        <dbReference type="SAM" id="MobiDB-lite"/>
    </source>
</evidence>
<evidence type="ECO:0000313" key="5">
    <source>
        <dbReference type="EMBL" id="CAL5222977.1"/>
    </source>
</evidence>
<evidence type="ECO:0000256" key="2">
    <source>
        <dbReference type="ARBA" id="ARBA00023054"/>
    </source>
</evidence>
<gene>
    <name evidence="5" type="primary">g5418</name>
    <name evidence="5" type="ORF">VP750_LOCUS4636</name>
</gene>
<organism evidence="5 6">
    <name type="scientific">Coccomyxa viridis</name>
    <dbReference type="NCBI Taxonomy" id="1274662"/>
    <lineage>
        <taxon>Eukaryota</taxon>
        <taxon>Viridiplantae</taxon>
        <taxon>Chlorophyta</taxon>
        <taxon>core chlorophytes</taxon>
        <taxon>Trebouxiophyceae</taxon>
        <taxon>Trebouxiophyceae incertae sedis</taxon>
        <taxon>Coccomyxaceae</taxon>
        <taxon>Coccomyxa</taxon>
    </lineage>
</organism>
<feature type="compositionally biased region" description="Basic and acidic residues" evidence="4">
    <location>
        <begin position="34"/>
        <end position="48"/>
    </location>
</feature>
<keyword evidence="2 3" id="KW-0175">Coiled coil</keyword>
<dbReference type="EMBL" id="CAXHTA020000007">
    <property type="protein sequence ID" value="CAL5222977.1"/>
    <property type="molecule type" value="Genomic_DNA"/>
</dbReference>
<feature type="compositionally biased region" description="Low complexity" evidence="4">
    <location>
        <begin position="670"/>
        <end position="684"/>
    </location>
</feature>
<feature type="region of interest" description="Disordered" evidence="4">
    <location>
        <begin position="647"/>
        <end position="721"/>
    </location>
</feature>
<feature type="coiled-coil region" evidence="3">
    <location>
        <begin position="207"/>
        <end position="234"/>
    </location>
</feature>
<dbReference type="PANTHER" id="PTHR47057">
    <property type="entry name" value="AFADIN/ALPHA-ACTININ-BINDING"/>
    <property type="match status" value="1"/>
</dbReference>
<feature type="compositionally biased region" description="Acidic residues" evidence="4">
    <location>
        <begin position="24"/>
        <end position="33"/>
    </location>
</feature>
<evidence type="ECO:0000256" key="3">
    <source>
        <dbReference type="SAM" id="Coils"/>
    </source>
</evidence>
<feature type="region of interest" description="Disordered" evidence="4">
    <location>
        <begin position="503"/>
        <end position="522"/>
    </location>
</feature>
<comment type="similarity">
    <text evidence="1">Belongs to the ADIP family.</text>
</comment>
<dbReference type="InterPro" id="IPR021622">
    <property type="entry name" value="Afadin/alpha-actinin-bd"/>
</dbReference>
<name>A0ABP1FZL1_9CHLO</name>
<sequence>MVARESFGASMLLKEDAEPGEPFNAEEEEDIEEELQRVMDEYSGERPASRGGRTLGAASPEGSTASQWESSEHIQTNINHLSATLAAYGMPADLEYQAEGGGLEPASTCRVLHALLKQRQRDIDRGKEATERLSRMAHDLRMRDQQREKMLQKLAAKDRELGALENKTRLAQSKQKTELAKVTTELDMTAKSLKDAKQRFGALQVQHRKKELEYEKLQNHLRDLLCEKKREAKACLEAAGKMLKVHAAGRIPLNRKEDEIYKRVVAAYETRLADARRESAGLRAALSQLEKEHRALVNEQVAKVQQMSAMRSRLERDFLDSLPGKSVLQLREHLTSKLAALREQAAAVMSERPAEEEAATVMEHKLCRSVQSAHVVLHDQGVLANAIQGALVRASDEAQLAEQELTEARALAEAAQRKADKLIAVARKAAGEVHAARALADAEHAMAEVERSEKAEFKAAKERIESEAAEKEAQKAAEVERLHMLETDYKATLERLQNSMQQAEQQSALQGASAEQEAQRLREEVEREQLNVKAALQALEAERARMAARAAAEKQRLLEKVRKLGEKEWEFENAKKAFGDTMRKFAPGGGAGHFLANAIARRTDAEAKTRNQKEQGAIEAGEKLARELGLNMNLTAMEADEIVRDPRAAPSPLASPRKDVVGTPSAGVRSSMSMSVPSPSLSPSKDTRASSMSPSPSPTKELGSAGRLELNVDAGSHAAAG</sequence>
<feature type="coiled-coil region" evidence="3">
    <location>
        <begin position="265"/>
        <end position="299"/>
    </location>
</feature>
<feature type="region of interest" description="Disordered" evidence="4">
    <location>
        <begin position="1"/>
        <end position="71"/>
    </location>
</feature>